<feature type="transmembrane region" description="Helical" evidence="6">
    <location>
        <begin position="307"/>
        <end position="337"/>
    </location>
</feature>
<sequence>MGRTMKDPELDGPDAPDLLRRVRLDNDAVVPPDAQGPGATAIDRRIVRAARPGATGLELLAEQRAWNMAYSADPAAVPQGPHLGQSPQLPRLVVILLAMVGLAGGLWLLRTLSWLIAPMFFALNLVIVVYPVQTFLRRRGCPKALAIALTGLTLVAVLTVLILVSVWAVSEMIGTTQQYIPEMTLLYDSALDWLVSRGVEADPIAAMLSAISPSSLLGALPGVFSSFSSLIAVIGVVLSAVIMMMLDVPSWGRRVAAAGSTHPRAVAAMREFSLGVRRYWLVSTLFGAIMATLNYIQLAILGVPLPLVWALLTWLMTYVPSVGFFFSLIPPLVVALVANGWQTAAWLLAVYFVTTWIVQGILQPKFTGNAVGVNATVALLSLLLWAWVFGPLGALIALPCTLFVKALLVDADPKARWVNSLLASEPDVRGAAGQS</sequence>
<feature type="transmembrane region" description="Helical" evidence="6">
    <location>
        <begin position="223"/>
        <end position="246"/>
    </location>
</feature>
<keyword evidence="4 6" id="KW-1133">Transmembrane helix</keyword>
<keyword evidence="8" id="KW-1185">Reference proteome</keyword>
<keyword evidence="3 6" id="KW-0812">Transmembrane</keyword>
<evidence type="ECO:0000256" key="1">
    <source>
        <dbReference type="ARBA" id="ARBA00004141"/>
    </source>
</evidence>
<evidence type="ECO:0000313" key="8">
    <source>
        <dbReference type="Proteomes" id="UP000749311"/>
    </source>
</evidence>
<keyword evidence="5 6" id="KW-0472">Membrane</keyword>
<feature type="transmembrane region" description="Helical" evidence="6">
    <location>
        <begin position="279"/>
        <end position="301"/>
    </location>
</feature>
<comment type="similarity">
    <text evidence="2">Belongs to the autoinducer-2 exporter (AI-2E) (TC 2.A.86) family.</text>
</comment>
<gene>
    <name evidence="7" type="ORF">FB473_001885</name>
</gene>
<name>A0ABX0SJN0_9ACTN</name>
<dbReference type="EMBL" id="JAAMOZ010000001">
    <property type="protein sequence ID" value="NIH57240.1"/>
    <property type="molecule type" value="Genomic_DNA"/>
</dbReference>
<evidence type="ECO:0000256" key="6">
    <source>
        <dbReference type="SAM" id="Phobius"/>
    </source>
</evidence>
<evidence type="ECO:0000256" key="4">
    <source>
        <dbReference type="ARBA" id="ARBA00022989"/>
    </source>
</evidence>
<evidence type="ECO:0000313" key="7">
    <source>
        <dbReference type="EMBL" id="NIH57240.1"/>
    </source>
</evidence>
<protein>
    <submittedName>
        <fullName evidence="7">PurR-regulated permease PerM</fullName>
    </submittedName>
</protein>
<comment type="caution">
    <text evidence="7">The sequence shown here is derived from an EMBL/GenBank/DDBJ whole genome shotgun (WGS) entry which is preliminary data.</text>
</comment>
<dbReference type="PANTHER" id="PTHR21716:SF64">
    <property type="entry name" value="AI-2 TRANSPORT PROTEIN TQSA"/>
    <property type="match status" value="1"/>
</dbReference>
<feature type="transmembrane region" description="Helical" evidence="6">
    <location>
        <begin position="92"/>
        <end position="109"/>
    </location>
</feature>
<accession>A0ABX0SJN0</accession>
<feature type="transmembrane region" description="Helical" evidence="6">
    <location>
        <begin position="382"/>
        <end position="408"/>
    </location>
</feature>
<dbReference type="Pfam" id="PF01594">
    <property type="entry name" value="AI-2E_transport"/>
    <property type="match status" value="1"/>
</dbReference>
<feature type="transmembrane region" description="Helical" evidence="6">
    <location>
        <begin position="344"/>
        <end position="362"/>
    </location>
</feature>
<dbReference type="InterPro" id="IPR002549">
    <property type="entry name" value="AI-2E-like"/>
</dbReference>
<feature type="transmembrane region" description="Helical" evidence="6">
    <location>
        <begin position="144"/>
        <end position="169"/>
    </location>
</feature>
<comment type="subcellular location">
    <subcellularLocation>
        <location evidence="1">Membrane</location>
        <topology evidence="1">Multi-pass membrane protein</topology>
    </subcellularLocation>
</comment>
<organism evidence="7 8">
    <name type="scientific">Brooklawnia cerclae</name>
    <dbReference type="NCBI Taxonomy" id="349934"/>
    <lineage>
        <taxon>Bacteria</taxon>
        <taxon>Bacillati</taxon>
        <taxon>Actinomycetota</taxon>
        <taxon>Actinomycetes</taxon>
        <taxon>Propionibacteriales</taxon>
        <taxon>Propionibacteriaceae</taxon>
        <taxon>Brooklawnia</taxon>
    </lineage>
</organism>
<evidence type="ECO:0000256" key="5">
    <source>
        <dbReference type="ARBA" id="ARBA00023136"/>
    </source>
</evidence>
<dbReference type="PANTHER" id="PTHR21716">
    <property type="entry name" value="TRANSMEMBRANE PROTEIN"/>
    <property type="match status" value="1"/>
</dbReference>
<reference evidence="7 8" key="1">
    <citation type="submission" date="2020-02" db="EMBL/GenBank/DDBJ databases">
        <title>Sequencing the genomes of 1000 actinobacteria strains.</title>
        <authorList>
            <person name="Klenk H.-P."/>
        </authorList>
    </citation>
    <scope>NUCLEOTIDE SEQUENCE [LARGE SCALE GENOMIC DNA]</scope>
    <source>
        <strain evidence="7 8">DSM 19609</strain>
    </source>
</reference>
<proteinExistence type="inferred from homology"/>
<dbReference type="Proteomes" id="UP000749311">
    <property type="component" value="Unassembled WGS sequence"/>
</dbReference>
<dbReference type="RefSeq" id="WP_167166771.1">
    <property type="nucleotide sequence ID" value="NZ_BAAAOO010000008.1"/>
</dbReference>
<evidence type="ECO:0000256" key="3">
    <source>
        <dbReference type="ARBA" id="ARBA00022692"/>
    </source>
</evidence>
<feature type="transmembrane region" description="Helical" evidence="6">
    <location>
        <begin position="115"/>
        <end position="132"/>
    </location>
</feature>
<evidence type="ECO:0000256" key="2">
    <source>
        <dbReference type="ARBA" id="ARBA00009773"/>
    </source>
</evidence>